<dbReference type="InterPro" id="IPR036388">
    <property type="entry name" value="WH-like_DNA-bd_sf"/>
</dbReference>
<feature type="chain" id="PRO_5046657175" evidence="1">
    <location>
        <begin position="22"/>
        <end position="487"/>
    </location>
</feature>
<dbReference type="InterPro" id="IPR008640">
    <property type="entry name" value="Adhesin_Head_dom"/>
</dbReference>
<dbReference type="Gene3D" id="2.150.10.10">
    <property type="entry name" value="Serralysin-like metalloprotease, C-terminal"/>
    <property type="match status" value="1"/>
</dbReference>
<reference evidence="3 4" key="1">
    <citation type="submission" date="2020-08" db="EMBL/GenBank/DDBJ databases">
        <title>Winogradskyella ouciana sp. nov., isolated from the hadal seawater of the Mariana Trench.</title>
        <authorList>
            <person name="He X."/>
        </authorList>
    </citation>
    <scope>NUCLEOTIDE SEQUENCE [LARGE SCALE GENOMIC DNA]</scope>
    <source>
        <strain evidence="3 4">KCTC 22026</strain>
    </source>
</reference>
<dbReference type="SUPFAM" id="SSF101967">
    <property type="entry name" value="Adhesin YadA, collagen-binding domain"/>
    <property type="match status" value="1"/>
</dbReference>
<dbReference type="Pfam" id="PF13884">
    <property type="entry name" value="Peptidase_S74"/>
    <property type="match status" value="1"/>
</dbReference>
<feature type="signal peptide" evidence="1">
    <location>
        <begin position="1"/>
        <end position="21"/>
    </location>
</feature>
<dbReference type="Gene3D" id="1.10.10.10">
    <property type="entry name" value="Winged helix-like DNA-binding domain superfamily/Winged helix DNA-binding domain"/>
    <property type="match status" value="1"/>
</dbReference>
<evidence type="ECO:0000259" key="2">
    <source>
        <dbReference type="PROSITE" id="PS51688"/>
    </source>
</evidence>
<evidence type="ECO:0000256" key="1">
    <source>
        <dbReference type="SAM" id="SignalP"/>
    </source>
</evidence>
<dbReference type="InterPro" id="IPR011049">
    <property type="entry name" value="Serralysin-like_metalloprot_C"/>
</dbReference>
<gene>
    <name evidence="3" type="ORF">H6H04_12785</name>
</gene>
<evidence type="ECO:0000313" key="4">
    <source>
        <dbReference type="Proteomes" id="UP000607435"/>
    </source>
</evidence>
<keyword evidence="4" id="KW-1185">Reference proteome</keyword>
<dbReference type="CDD" id="cd12820">
    <property type="entry name" value="LbR_YadA-like"/>
    <property type="match status" value="1"/>
</dbReference>
<dbReference type="Pfam" id="PF05658">
    <property type="entry name" value="YadA_head"/>
    <property type="match status" value="3"/>
</dbReference>
<dbReference type="InterPro" id="IPR030392">
    <property type="entry name" value="S74_ICA"/>
</dbReference>
<feature type="domain" description="Peptidase S74" evidence="2">
    <location>
        <begin position="372"/>
        <end position="464"/>
    </location>
</feature>
<organism evidence="3 4">
    <name type="scientific">Winogradskyella echinorum</name>
    <dbReference type="NCBI Taxonomy" id="538189"/>
    <lineage>
        <taxon>Bacteria</taxon>
        <taxon>Pseudomonadati</taxon>
        <taxon>Bacteroidota</taxon>
        <taxon>Flavobacteriia</taxon>
        <taxon>Flavobacteriales</taxon>
        <taxon>Flavobacteriaceae</taxon>
        <taxon>Winogradskyella</taxon>
    </lineage>
</organism>
<dbReference type="RefSeq" id="WP_186846378.1">
    <property type="nucleotide sequence ID" value="NZ_JACOME010000003.1"/>
</dbReference>
<dbReference type="EMBL" id="JACOME010000003">
    <property type="protein sequence ID" value="MBC3847265.1"/>
    <property type="molecule type" value="Genomic_DNA"/>
</dbReference>
<accession>A0ABR6Y4U6</accession>
<protein>
    <submittedName>
        <fullName evidence="3">Tail fiber domain-containing protein</fullName>
    </submittedName>
</protein>
<name>A0ABR6Y4U6_9FLAO</name>
<comment type="caution">
    <text evidence="3">The sequence shown here is derived from an EMBL/GenBank/DDBJ whole genome shotgun (WGS) entry which is preliminary data.</text>
</comment>
<dbReference type="PROSITE" id="PS51688">
    <property type="entry name" value="ICA"/>
    <property type="match status" value="1"/>
</dbReference>
<keyword evidence="1" id="KW-0732">Signal</keyword>
<dbReference type="Proteomes" id="UP000607435">
    <property type="component" value="Unassembled WGS sequence"/>
</dbReference>
<proteinExistence type="predicted"/>
<evidence type="ECO:0000313" key="3">
    <source>
        <dbReference type="EMBL" id="MBC3847265.1"/>
    </source>
</evidence>
<sequence>MKTLITLIIMFFISVSSIAQQGINYKAILKDTNGNVLADTYMTVQFTVHQGSATGAIVYEESHNYTTDANGLLILNIGTATTPILGVFSNINWSTNQHFLQTTITYSGGTINFDATEFMAVPYAKHAETAETAANVFSGDYNDLINQPTILPTGLERITESADPVTGQSIYGWRLIGVNNENINVYDPIGFDAIDLSTRANWFPSNTNRYGASGENSIAIGLKIRSKGDFSTGIGSDITASGDYSTAFGFYVTASGDYSTAMGNYVSAKSYAETAMGRYNTNYEPNSIDSWNSEDRLFVIGNGNDFSSRSNALTILKNGEVITGGPLTVQNALNDTSSWRLETRPNGSLSMYRNGNYRGFFSESTGNYSSISDRRTKKDITALENGTLKKVMQLNPVSYLMKEQTDTKRNLGLISQEVQKIFPSITNYVEESDLLTLSYTELIPVLIKALQEQQMIIEAQNAKDVIQDKSIEALVTRLNLLEAKSTN</sequence>